<dbReference type="GO" id="GO:0016020">
    <property type="term" value="C:membrane"/>
    <property type="evidence" value="ECO:0007669"/>
    <property type="project" value="UniProtKB-SubCell"/>
</dbReference>
<dbReference type="Pfam" id="PF00130">
    <property type="entry name" value="C1_1"/>
    <property type="match status" value="2"/>
</dbReference>
<keyword evidence="3" id="KW-0723">Serine/threonine-protein kinase</keyword>
<evidence type="ECO:0000256" key="5">
    <source>
        <dbReference type="ARBA" id="ARBA00022679"/>
    </source>
</evidence>
<feature type="region of interest" description="Disordered" evidence="15">
    <location>
        <begin position="1"/>
        <end position="20"/>
    </location>
</feature>
<organism evidence="16">
    <name type="scientific">Cyprideis torosa</name>
    <dbReference type="NCBI Taxonomy" id="163714"/>
    <lineage>
        <taxon>Eukaryota</taxon>
        <taxon>Metazoa</taxon>
        <taxon>Ecdysozoa</taxon>
        <taxon>Arthropoda</taxon>
        <taxon>Crustacea</taxon>
        <taxon>Oligostraca</taxon>
        <taxon>Ostracoda</taxon>
        <taxon>Podocopa</taxon>
        <taxon>Podocopida</taxon>
        <taxon>Cytherocopina</taxon>
        <taxon>Cytheroidea</taxon>
        <taxon>Cytherideidae</taxon>
        <taxon>Cyprideis</taxon>
    </lineage>
</organism>
<gene>
    <name evidence="16" type="ORF">CTOB1V02_LOCUS296</name>
</gene>
<evidence type="ECO:0000256" key="13">
    <source>
        <dbReference type="ARBA" id="ARBA00047272"/>
    </source>
</evidence>
<keyword evidence="11" id="KW-0862">Zinc</keyword>
<reference evidence="16" key="1">
    <citation type="submission" date="2020-11" db="EMBL/GenBank/DDBJ databases">
        <authorList>
            <person name="Tran Van P."/>
        </authorList>
    </citation>
    <scope>NUCLEOTIDE SEQUENCE</scope>
</reference>
<dbReference type="FunFam" id="2.60.40.150:FF:000056">
    <property type="entry name" value="Protein kinase C epsilon"/>
    <property type="match status" value="1"/>
</dbReference>
<evidence type="ECO:0000256" key="7">
    <source>
        <dbReference type="ARBA" id="ARBA00022737"/>
    </source>
</evidence>
<dbReference type="GO" id="GO:0007200">
    <property type="term" value="P:phospholipase C-activating G protein-coupled receptor signaling pathway"/>
    <property type="evidence" value="ECO:0007669"/>
    <property type="project" value="TreeGrafter"/>
</dbReference>
<dbReference type="AlphaFoldDB" id="A0A7R8ZG57"/>
<dbReference type="InterPro" id="IPR020454">
    <property type="entry name" value="DAG/PE-bd"/>
</dbReference>
<dbReference type="GO" id="GO:0008270">
    <property type="term" value="F:zinc ion binding"/>
    <property type="evidence" value="ECO:0007669"/>
    <property type="project" value="UniProtKB-KW"/>
</dbReference>
<dbReference type="InterPro" id="IPR046349">
    <property type="entry name" value="C1-like_sf"/>
</dbReference>
<evidence type="ECO:0000256" key="4">
    <source>
        <dbReference type="ARBA" id="ARBA00022553"/>
    </source>
</evidence>
<keyword evidence="9" id="KW-0863">Zinc-finger</keyword>
<dbReference type="PANTHER" id="PTHR22968:SF14">
    <property type="entry name" value="PROTEIN KINASE C"/>
    <property type="match status" value="1"/>
</dbReference>
<keyword evidence="8" id="KW-0547">Nucleotide-binding</keyword>
<comment type="catalytic activity">
    <reaction evidence="14">
        <text>L-seryl-[protein] + ATP = O-phospho-L-seryl-[protein] + ADP + H(+)</text>
        <dbReference type="Rhea" id="RHEA:17989"/>
        <dbReference type="Rhea" id="RHEA-COMP:9863"/>
        <dbReference type="Rhea" id="RHEA-COMP:11604"/>
        <dbReference type="ChEBI" id="CHEBI:15378"/>
        <dbReference type="ChEBI" id="CHEBI:29999"/>
        <dbReference type="ChEBI" id="CHEBI:30616"/>
        <dbReference type="ChEBI" id="CHEBI:83421"/>
        <dbReference type="ChEBI" id="CHEBI:456216"/>
        <dbReference type="EC" id="2.7.11.13"/>
    </reaction>
</comment>
<dbReference type="Gene3D" id="2.60.40.150">
    <property type="entry name" value="C2 domain"/>
    <property type="match status" value="1"/>
</dbReference>
<dbReference type="PRINTS" id="PR00008">
    <property type="entry name" value="DAGPEDOMAIN"/>
</dbReference>
<dbReference type="PANTHER" id="PTHR22968">
    <property type="entry name" value="PROTEIN KINASE C, MU"/>
    <property type="match status" value="1"/>
</dbReference>
<evidence type="ECO:0000256" key="9">
    <source>
        <dbReference type="ARBA" id="ARBA00022771"/>
    </source>
</evidence>
<evidence type="ECO:0000256" key="15">
    <source>
        <dbReference type="SAM" id="MobiDB-lite"/>
    </source>
</evidence>
<dbReference type="EMBL" id="OB660042">
    <property type="protein sequence ID" value="CAD7222284.1"/>
    <property type="molecule type" value="Genomic_DNA"/>
</dbReference>
<dbReference type="EC" id="2.7.11.13" evidence="2"/>
<evidence type="ECO:0000256" key="14">
    <source>
        <dbReference type="ARBA" id="ARBA00047470"/>
    </source>
</evidence>
<sequence length="494" mass="55560">MLRYKRISIPTPTRSLPPPSPRVLCRGCQLPVPGQDRIPVPSVPLPPPVLPPCDLRRPLYQIHQAVANGAVQQLSACLVQELPTLKYVFLNSQERQLQVDVNPKSMFTGTIRVKICEAVDLRPTDFQTRHGRLGLSKTDQLVVDPYVSLDIDDLFIDKTTTKTKTLKPVWNETFTTEVKDVQTIAFTVFHNAALPPDDFVANCTISMADLMGSDKTDFWIDLEPHGKLHVTINLDRSTPANVVSLDPAPSNQPGEFRDRVTGVHRRGAMRRKVHQVNGHKFMATFLRQPTFCSHCRDFIWGLGKQGYQCRVCTVVVHKRCHTSIMTECPGTKTEDSLQDSRGFVGDQRFKVNARHRFRVHSYRVFTFCDHCGSLLYGFLRQGLQCDACKMNVHKRCEKNVANNCGTDTKRIAEMLKELGIVKDVTQKPRKKQASIIDSTGAGASHSAASASPIPEVPEEEQTQGGEELQLRLVAQRYMDERLRVSAQKVTLIVR</sequence>
<dbReference type="CDD" id="cd20835">
    <property type="entry name" value="C1_nPKC_epsilon-like_rpt1"/>
    <property type="match status" value="1"/>
</dbReference>
<evidence type="ECO:0000313" key="16">
    <source>
        <dbReference type="EMBL" id="CAD7222284.1"/>
    </source>
</evidence>
<dbReference type="SUPFAM" id="SSF57889">
    <property type="entry name" value="Cysteine-rich domain"/>
    <property type="match status" value="2"/>
</dbReference>
<evidence type="ECO:0000256" key="3">
    <source>
        <dbReference type="ARBA" id="ARBA00022527"/>
    </source>
</evidence>
<evidence type="ECO:0000256" key="2">
    <source>
        <dbReference type="ARBA" id="ARBA00012429"/>
    </source>
</evidence>
<dbReference type="InterPro" id="IPR035892">
    <property type="entry name" value="C2_domain_sf"/>
</dbReference>
<dbReference type="InterPro" id="IPR000008">
    <property type="entry name" value="C2_dom"/>
</dbReference>
<dbReference type="Pfam" id="PF00168">
    <property type="entry name" value="C2"/>
    <property type="match status" value="1"/>
</dbReference>
<dbReference type="Gene3D" id="3.30.60.20">
    <property type="match status" value="2"/>
</dbReference>
<dbReference type="PROSITE" id="PS50004">
    <property type="entry name" value="C2"/>
    <property type="match status" value="1"/>
</dbReference>
<dbReference type="GO" id="GO:0035556">
    <property type="term" value="P:intracellular signal transduction"/>
    <property type="evidence" value="ECO:0007669"/>
    <property type="project" value="TreeGrafter"/>
</dbReference>
<name>A0A7R8ZG57_9CRUS</name>
<dbReference type="PROSITE" id="PS00479">
    <property type="entry name" value="ZF_DAG_PE_1"/>
    <property type="match status" value="1"/>
</dbReference>
<protein>
    <recommendedName>
        <fullName evidence="2">protein kinase C</fullName>
        <ecNumber evidence="2">2.7.11.13</ecNumber>
    </recommendedName>
</protein>
<keyword evidence="10" id="KW-0418">Kinase</keyword>
<feature type="compositionally biased region" description="Low complexity" evidence="15">
    <location>
        <begin position="438"/>
        <end position="451"/>
    </location>
</feature>
<dbReference type="FunFam" id="3.30.60.20:FF:000063">
    <property type="entry name" value="Protein kinase C"/>
    <property type="match status" value="1"/>
</dbReference>
<dbReference type="SMART" id="SM00239">
    <property type="entry name" value="C2"/>
    <property type="match status" value="1"/>
</dbReference>
<dbReference type="GO" id="GO:0005829">
    <property type="term" value="C:cytosol"/>
    <property type="evidence" value="ECO:0007669"/>
    <property type="project" value="TreeGrafter"/>
</dbReference>
<evidence type="ECO:0000256" key="6">
    <source>
        <dbReference type="ARBA" id="ARBA00022723"/>
    </source>
</evidence>
<feature type="region of interest" description="Disordered" evidence="15">
    <location>
        <begin position="431"/>
        <end position="465"/>
    </location>
</feature>
<dbReference type="SMART" id="SM00109">
    <property type="entry name" value="C1"/>
    <property type="match status" value="2"/>
</dbReference>
<comment type="catalytic activity">
    <reaction evidence="13">
        <text>L-threonyl-[protein] + ATP = O-phospho-L-threonyl-[protein] + ADP + H(+)</text>
        <dbReference type="Rhea" id="RHEA:46608"/>
        <dbReference type="Rhea" id="RHEA-COMP:11060"/>
        <dbReference type="Rhea" id="RHEA-COMP:11605"/>
        <dbReference type="ChEBI" id="CHEBI:15378"/>
        <dbReference type="ChEBI" id="CHEBI:30013"/>
        <dbReference type="ChEBI" id="CHEBI:30616"/>
        <dbReference type="ChEBI" id="CHEBI:61977"/>
        <dbReference type="ChEBI" id="CHEBI:456216"/>
        <dbReference type="EC" id="2.7.11.13"/>
    </reaction>
</comment>
<dbReference type="SUPFAM" id="SSF49562">
    <property type="entry name" value="C2 domain (Calcium/lipid-binding domain, CaLB)"/>
    <property type="match status" value="1"/>
</dbReference>
<dbReference type="GO" id="GO:0004697">
    <property type="term" value="F:diacylglycerol-dependent serine/threonine kinase activity"/>
    <property type="evidence" value="ECO:0007669"/>
    <property type="project" value="UniProtKB-EC"/>
</dbReference>
<proteinExistence type="inferred from homology"/>
<evidence type="ECO:0000256" key="12">
    <source>
        <dbReference type="ARBA" id="ARBA00022840"/>
    </source>
</evidence>
<keyword evidence="6" id="KW-0479">Metal-binding</keyword>
<dbReference type="PROSITE" id="PS50081">
    <property type="entry name" value="ZF_DAG_PE_2"/>
    <property type="match status" value="2"/>
</dbReference>
<evidence type="ECO:0000256" key="10">
    <source>
        <dbReference type="ARBA" id="ARBA00022777"/>
    </source>
</evidence>
<evidence type="ECO:0000256" key="1">
    <source>
        <dbReference type="ARBA" id="ARBA00005490"/>
    </source>
</evidence>
<comment type="similarity">
    <text evidence="1">Belongs to the protein kinase superfamily. AGC Ser/Thr protein kinase family. PKC subfamily.</text>
</comment>
<dbReference type="OrthoDB" id="63267at2759"/>
<dbReference type="InterPro" id="IPR002219">
    <property type="entry name" value="PKC_DAG/PE"/>
</dbReference>
<keyword evidence="5" id="KW-0808">Transferase</keyword>
<dbReference type="CDD" id="cd04014">
    <property type="entry name" value="C2_PKC_epsilon"/>
    <property type="match status" value="1"/>
</dbReference>
<keyword evidence="12" id="KW-0067">ATP-binding</keyword>
<dbReference type="CDD" id="cd20838">
    <property type="entry name" value="C1_nPKC_epsilon-like_rpt2"/>
    <property type="match status" value="1"/>
</dbReference>
<evidence type="ECO:0000256" key="11">
    <source>
        <dbReference type="ARBA" id="ARBA00022833"/>
    </source>
</evidence>
<dbReference type="GO" id="GO:0005524">
    <property type="term" value="F:ATP binding"/>
    <property type="evidence" value="ECO:0007669"/>
    <property type="project" value="UniProtKB-KW"/>
</dbReference>
<keyword evidence="7" id="KW-0677">Repeat</keyword>
<dbReference type="FunFam" id="3.30.60.20:FF:000003">
    <property type="entry name" value="Protein kinase C delta"/>
    <property type="match status" value="1"/>
</dbReference>
<accession>A0A7R8ZG57</accession>
<keyword evidence="4" id="KW-0597">Phosphoprotein</keyword>
<evidence type="ECO:0000256" key="8">
    <source>
        <dbReference type="ARBA" id="ARBA00022741"/>
    </source>
</evidence>